<dbReference type="Pfam" id="PF14791">
    <property type="entry name" value="DNA_pol_B_thumb"/>
    <property type="match status" value="1"/>
</dbReference>
<dbReference type="SUPFAM" id="SSF81301">
    <property type="entry name" value="Nucleotidyltransferase"/>
    <property type="match status" value="1"/>
</dbReference>
<comment type="subcellular location">
    <subcellularLocation>
        <location evidence="1">Endomembrane system</location>
        <topology evidence="1">Multi-pass membrane protein</topology>
    </subcellularLocation>
</comment>
<dbReference type="AlphaFoldDB" id="A0A5N7DMK7"/>
<feature type="transmembrane region" description="Helical" evidence="11">
    <location>
        <begin position="144"/>
        <end position="167"/>
    </location>
</feature>
<feature type="region of interest" description="Disordered" evidence="10">
    <location>
        <begin position="969"/>
        <end position="1001"/>
    </location>
</feature>
<feature type="domain" description="BRCT" evidence="12">
    <location>
        <begin position="585"/>
        <end position="610"/>
    </location>
</feature>
<name>A0A5N7DMK7_9EURO</name>
<keyword evidence="5" id="KW-0808">Transferase</keyword>
<dbReference type="InterPro" id="IPR010996">
    <property type="entry name" value="HHH_MUS81"/>
</dbReference>
<dbReference type="InterPro" id="IPR037160">
    <property type="entry name" value="DNA_Pol_thumb_sf"/>
</dbReference>
<keyword evidence="4" id="KW-0533">Nickel</keyword>
<evidence type="ECO:0000313" key="14">
    <source>
        <dbReference type="Proteomes" id="UP000325579"/>
    </source>
</evidence>
<evidence type="ECO:0000256" key="5">
    <source>
        <dbReference type="ARBA" id="ARBA00022679"/>
    </source>
</evidence>
<dbReference type="InterPro" id="IPR028207">
    <property type="entry name" value="DNA_pol_B_palm_palm"/>
</dbReference>
<dbReference type="Gene3D" id="3.30.460.10">
    <property type="entry name" value="Beta Polymerase, domain 2"/>
    <property type="match status" value="1"/>
</dbReference>
<dbReference type="SMART" id="SM00483">
    <property type="entry name" value="POLXc"/>
    <property type="match status" value="1"/>
</dbReference>
<evidence type="ECO:0000256" key="1">
    <source>
        <dbReference type="ARBA" id="ARBA00004127"/>
    </source>
</evidence>
<dbReference type="GO" id="GO:0012505">
    <property type="term" value="C:endomembrane system"/>
    <property type="evidence" value="ECO:0007669"/>
    <property type="project" value="UniProtKB-SubCell"/>
</dbReference>
<proteinExistence type="inferred from homology"/>
<keyword evidence="3" id="KW-0813">Transport</keyword>
<dbReference type="InterPro" id="IPR002054">
    <property type="entry name" value="DNA-dir_DNA_pol_X"/>
</dbReference>
<dbReference type="GO" id="GO:0005886">
    <property type="term" value="C:plasma membrane"/>
    <property type="evidence" value="ECO:0007669"/>
    <property type="project" value="InterPro"/>
</dbReference>
<feature type="compositionally biased region" description="Basic residues" evidence="10">
    <location>
        <begin position="991"/>
        <end position="1000"/>
    </location>
</feature>
<dbReference type="GO" id="GO:0003887">
    <property type="term" value="F:DNA-directed DNA polymerase activity"/>
    <property type="evidence" value="ECO:0007669"/>
    <property type="project" value="InterPro"/>
</dbReference>
<evidence type="ECO:0000256" key="7">
    <source>
        <dbReference type="ARBA" id="ARBA00022695"/>
    </source>
</evidence>
<dbReference type="InterPro" id="IPR004688">
    <property type="entry name" value="Ni/Co_transpt"/>
</dbReference>
<feature type="transmembrane region" description="Helical" evidence="11">
    <location>
        <begin position="315"/>
        <end position="342"/>
    </location>
</feature>
<dbReference type="PANTHER" id="PTHR31611">
    <property type="entry name" value="HIGH-AFFINITY NICKEL TRANSPORT PROTEIN NIC1"/>
    <property type="match status" value="1"/>
</dbReference>
<evidence type="ECO:0000256" key="6">
    <source>
        <dbReference type="ARBA" id="ARBA00022692"/>
    </source>
</evidence>
<evidence type="ECO:0000256" key="3">
    <source>
        <dbReference type="ARBA" id="ARBA00022448"/>
    </source>
</evidence>
<evidence type="ECO:0000256" key="10">
    <source>
        <dbReference type="SAM" id="MobiDB-lite"/>
    </source>
</evidence>
<dbReference type="InterPro" id="IPR018944">
    <property type="entry name" value="DNA_pol_lambd_fingers_domain"/>
</dbReference>
<dbReference type="Pfam" id="PF14716">
    <property type="entry name" value="HHH_8"/>
    <property type="match status" value="1"/>
</dbReference>
<reference evidence="13 14" key="1">
    <citation type="submission" date="2019-04" db="EMBL/GenBank/DDBJ databases">
        <authorList>
            <consortium name="DOE Joint Genome Institute"/>
            <person name="Mondo S."/>
            <person name="Kjaerbolling I."/>
            <person name="Vesth T."/>
            <person name="Frisvad J.C."/>
            <person name="Nybo J.L."/>
            <person name="Theobald S."/>
            <person name="Kildgaard S."/>
            <person name="Isbrandt T."/>
            <person name="Kuo A."/>
            <person name="Sato A."/>
            <person name="Lyhne E.K."/>
            <person name="Kogle M.E."/>
            <person name="Wiebenga A."/>
            <person name="Kun R.S."/>
            <person name="Lubbers R.J."/>
            <person name="Makela M.R."/>
            <person name="Barry K."/>
            <person name="Chovatia M."/>
            <person name="Clum A."/>
            <person name="Daum C."/>
            <person name="Haridas S."/>
            <person name="He G."/>
            <person name="LaButti K."/>
            <person name="Lipzen A."/>
            <person name="Riley R."/>
            <person name="Salamov A."/>
            <person name="Simmons B.A."/>
            <person name="Magnuson J.K."/>
            <person name="Henrissat B."/>
            <person name="Mortensen U.H."/>
            <person name="Larsen T.O."/>
            <person name="Devries R.P."/>
            <person name="Grigoriev I.V."/>
            <person name="Machida M."/>
            <person name="Baker S.E."/>
            <person name="Andersen M.R."/>
            <person name="Cantor M.N."/>
            <person name="Hua S.X."/>
        </authorList>
    </citation>
    <scope>NUCLEOTIDE SEQUENCE [LARGE SCALE GENOMIC DNA]</scope>
    <source>
        <strain evidence="13 14">CBS 119388</strain>
    </source>
</reference>
<feature type="transmembrane region" description="Helical" evidence="11">
    <location>
        <begin position="246"/>
        <end position="263"/>
    </location>
</feature>
<comment type="similarity">
    <text evidence="2">Belongs to the NiCoT transporter (TC 2.A.52) family.</text>
</comment>
<sequence>MRESPPPSFAEALSDSQSVVDTKKGKWTPKSLIRHAERSHRRIPGVRKIPFPALAIILFIAFINVVVWIAAAIVLRLRHAFDADHISAIDLMTRRLLATGQKPVTVGTFFSLGHSTIVIITSIVVAATAAAVSSRFDSFSTVGGIIGTSVSAAFLILLGLMNFYILYKLYKQMQKVLDLPEGQEDEAWKIEGGGVLFSILKRMFKLIDRPWKMYPLGILFGLGFDTSSEIALLGISSVEAARGTDFWVILIFPILFTAGMCLLDTTDGALMLSLYIQPAANFLPPKEDSSTAETPLIGEDHEIAPSQNHRDPIAFLYYSIVLTCLTVVVAIVIGVIQLLTLVLNVAEPTGKFWDGVQTAGDYYDAIGGGICGLFIIIGALSVVVYKPWRRWVARRHGKTIVTDEEGNQDNVAAPRSETPILSEERGVRKLHLRLRWSRFSSCPAIFVLPTHLSLESLHQIEESLVSRDASLTYDASEARWILGKIGQKKRAALELRSRGVWTEDLDLSTSRPPAKKASIHEPTPRPVEVVAEVDVVDLSTETESEEDGVRSKHGTGKRLKRPRPRSVSSDRSSVESSSDKQADTLRVVRLEWLDRCLESKELVPIDPFVVYQARKVERPASRPKVEGPQANDILQRAKQDTLSRPPPAQSSRFSRRTHEAPSSQHRPPKLYRQTTSENEETAPLPPAPDWVKSHTLYACMRSAPLHPPNERFINQLVKIRTVRELTLDEIGVRAYSTSIASIAAYPYEFRRPSEILTLPGCDAKIANLFAEYQQSEDGTVEAATALDTDPVLRVIHEFYNIWGVGAKTARDFYYHRQWRDLDDVVEYGWNSLSRVQQIGVKYYDEFLQGIPRHEVEDIAKIIHRHANLVRPDARYDGRGVECIVVGGYRRGKEASGDVDLILSHRDESVTKHLVVDIVGSLESEGWITHTLTLHMTTSNRDQQTLPYRGDGTGKHFDSLDKALVVWQDPNFEDDTDPTPTSEADAEEQSRQKRKRNPNPHRRVDIIISPWRTVGCAVLGWSGDTTFERDLRRWAKKSRGWKFDSSGVRERTTGGQVMDLEREGRTWEERERLVLEGLGVGWRPPEERCTR</sequence>
<evidence type="ECO:0000256" key="4">
    <source>
        <dbReference type="ARBA" id="ARBA00022596"/>
    </source>
</evidence>
<feature type="region of interest" description="Disordered" evidence="10">
    <location>
        <begin position="636"/>
        <end position="687"/>
    </location>
</feature>
<dbReference type="Gene3D" id="1.10.150.20">
    <property type="entry name" value="5' to 3' exonuclease, C-terminal subdomain"/>
    <property type="match status" value="1"/>
</dbReference>
<keyword evidence="6 11" id="KW-0812">Transmembrane</keyword>
<dbReference type="GO" id="GO:0003677">
    <property type="term" value="F:DNA binding"/>
    <property type="evidence" value="ECO:0007669"/>
    <property type="project" value="InterPro"/>
</dbReference>
<evidence type="ECO:0000256" key="8">
    <source>
        <dbReference type="ARBA" id="ARBA00022989"/>
    </source>
</evidence>
<dbReference type="FunFam" id="3.30.460.10:FF:000062">
    <property type="entry name" value="DNA polymerase"/>
    <property type="match status" value="1"/>
</dbReference>
<keyword evidence="9 11" id="KW-0472">Membrane</keyword>
<dbReference type="RefSeq" id="XP_031944943.1">
    <property type="nucleotide sequence ID" value="XM_032084296.1"/>
</dbReference>
<dbReference type="PANTHER" id="PTHR31611:SF0">
    <property type="entry name" value="HIGH-AFFINITY NICKEL TRANSPORT PROTEIN NIC1"/>
    <property type="match status" value="1"/>
</dbReference>
<dbReference type="PROSITE" id="PS50172">
    <property type="entry name" value="BRCT"/>
    <property type="match status" value="1"/>
</dbReference>
<dbReference type="GO" id="GO:0015099">
    <property type="term" value="F:nickel cation transmembrane transporter activity"/>
    <property type="evidence" value="ECO:0007669"/>
    <property type="project" value="InterPro"/>
</dbReference>
<feature type="compositionally biased region" description="Basic residues" evidence="10">
    <location>
        <begin position="551"/>
        <end position="564"/>
    </location>
</feature>
<dbReference type="Proteomes" id="UP000325579">
    <property type="component" value="Unassembled WGS sequence"/>
</dbReference>
<dbReference type="InterPro" id="IPR027421">
    <property type="entry name" value="DNA_pol_lamdba_lyase_dom_sf"/>
</dbReference>
<evidence type="ECO:0000313" key="13">
    <source>
        <dbReference type="EMBL" id="KAE8407624.1"/>
    </source>
</evidence>
<evidence type="ECO:0000256" key="2">
    <source>
        <dbReference type="ARBA" id="ARBA00010892"/>
    </source>
</evidence>
<dbReference type="InterPro" id="IPR001357">
    <property type="entry name" value="BRCT_dom"/>
</dbReference>
<dbReference type="InterPro" id="IPR029398">
    <property type="entry name" value="PolB_thumb"/>
</dbReference>
<dbReference type="EMBL" id="ML736747">
    <property type="protein sequence ID" value="KAE8407624.1"/>
    <property type="molecule type" value="Genomic_DNA"/>
</dbReference>
<accession>A0A5N7DMK7</accession>
<feature type="transmembrane region" description="Helical" evidence="11">
    <location>
        <begin position="51"/>
        <end position="75"/>
    </location>
</feature>
<dbReference type="FunFam" id="3.30.210.10:FF:000005">
    <property type="entry name" value="DNA polymerase IV"/>
    <property type="match status" value="1"/>
</dbReference>
<keyword evidence="7" id="KW-0548">Nucleotidyltransferase</keyword>
<dbReference type="SUPFAM" id="SSF47802">
    <property type="entry name" value="DNA polymerase beta, N-terminal domain-like"/>
    <property type="match status" value="1"/>
</dbReference>
<dbReference type="InterPro" id="IPR043519">
    <property type="entry name" value="NT_sf"/>
</dbReference>
<dbReference type="Pfam" id="PF14792">
    <property type="entry name" value="DNA_pol_B_palm"/>
    <property type="match status" value="1"/>
</dbReference>
<dbReference type="InterPro" id="IPR011541">
    <property type="entry name" value="Ni/Co_transpt_high_affinity"/>
</dbReference>
<evidence type="ECO:0000256" key="11">
    <source>
        <dbReference type="SAM" id="Phobius"/>
    </source>
</evidence>
<feature type="region of interest" description="Disordered" evidence="10">
    <location>
        <begin position="540"/>
        <end position="581"/>
    </location>
</feature>
<keyword evidence="14" id="KW-1185">Reference proteome</keyword>
<dbReference type="Pfam" id="PF10391">
    <property type="entry name" value="DNA_pol_lambd_f"/>
    <property type="match status" value="1"/>
</dbReference>
<dbReference type="GeneID" id="43668987"/>
<dbReference type="OrthoDB" id="205514at2759"/>
<dbReference type="FunFam" id="1.10.150.110:FF:000005">
    <property type="entry name" value="DNA polymerase POL4"/>
    <property type="match status" value="1"/>
</dbReference>
<feature type="transmembrane region" description="Helical" evidence="11">
    <location>
        <begin position="213"/>
        <end position="234"/>
    </location>
</feature>
<protein>
    <submittedName>
        <fullName evidence="13">High-affinity nickel-transport protein-domain-containing protein</fullName>
    </submittedName>
</protein>
<feature type="transmembrane region" description="Helical" evidence="11">
    <location>
        <begin position="362"/>
        <end position="385"/>
    </location>
</feature>
<gene>
    <name evidence="13" type="ORF">BDV37DRAFT_269098</name>
</gene>
<feature type="compositionally biased region" description="Low complexity" evidence="10">
    <location>
        <begin position="565"/>
        <end position="576"/>
    </location>
</feature>
<dbReference type="Pfam" id="PF03824">
    <property type="entry name" value="NicO"/>
    <property type="match status" value="1"/>
</dbReference>
<evidence type="ECO:0000259" key="12">
    <source>
        <dbReference type="PROSITE" id="PS50172"/>
    </source>
</evidence>
<dbReference type="Gene3D" id="1.10.150.110">
    <property type="entry name" value="DNA polymerase beta, N-terminal domain-like"/>
    <property type="match status" value="1"/>
</dbReference>
<feature type="transmembrane region" description="Helical" evidence="11">
    <location>
        <begin position="104"/>
        <end position="132"/>
    </location>
</feature>
<dbReference type="Gene3D" id="3.30.210.10">
    <property type="entry name" value="DNA polymerase, thumb domain"/>
    <property type="match status" value="1"/>
</dbReference>
<evidence type="ECO:0000256" key="9">
    <source>
        <dbReference type="ARBA" id="ARBA00023136"/>
    </source>
</evidence>
<keyword evidence="8 11" id="KW-1133">Transmembrane helix</keyword>
<dbReference type="CDD" id="cd00141">
    <property type="entry name" value="NT_POLXc"/>
    <property type="match status" value="1"/>
</dbReference>
<organism evidence="13 14">
    <name type="scientific">Aspergillus pseudonomiae</name>
    <dbReference type="NCBI Taxonomy" id="1506151"/>
    <lineage>
        <taxon>Eukaryota</taxon>
        <taxon>Fungi</taxon>
        <taxon>Dikarya</taxon>
        <taxon>Ascomycota</taxon>
        <taxon>Pezizomycotina</taxon>
        <taxon>Eurotiomycetes</taxon>
        <taxon>Eurotiomycetidae</taxon>
        <taxon>Eurotiales</taxon>
        <taxon>Aspergillaceae</taxon>
        <taxon>Aspergillus</taxon>
        <taxon>Aspergillus subgen. Circumdati</taxon>
    </lineage>
</organism>
<dbReference type="SUPFAM" id="SSF81585">
    <property type="entry name" value="PsbU/PolX domain-like"/>
    <property type="match status" value="1"/>
</dbReference>